<organism evidence="2 3">
    <name type="scientific">Candidatus Woesebacteria bacterium GW2011_GWB1_33_22</name>
    <dbReference type="NCBI Taxonomy" id="1618566"/>
    <lineage>
        <taxon>Bacteria</taxon>
        <taxon>Candidatus Woeseibacteriota</taxon>
    </lineage>
</organism>
<dbReference type="AlphaFoldDB" id="A0A0G0CLB0"/>
<name>A0A0G0CLB0_9BACT</name>
<dbReference type="SUPFAM" id="SSF143120">
    <property type="entry name" value="YefM-like"/>
    <property type="match status" value="1"/>
</dbReference>
<protein>
    <recommendedName>
        <fullName evidence="4">Antitoxin</fullName>
    </recommendedName>
</protein>
<evidence type="ECO:0000313" key="2">
    <source>
        <dbReference type="EMBL" id="KKP44127.1"/>
    </source>
</evidence>
<comment type="caution">
    <text evidence="2">The sequence shown here is derived from an EMBL/GenBank/DDBJ whole genome shotgun (WGS) entry which is preliminary data.</text>
</comment>
<comment type="similarity">
    <text evidence="1">Belongs to the phD/YefM antitoxin family.</text>
</comment>
<gene>
    <name evidence="2" type="ORF">UR35_C0011G0013</name>
</gene>
<dbReference type="STRING" id="1618566.UR35_C0011G0013"/>
<accession>A0A0G0CLB0</accession>
<dbReference type="Proteomes" id="UP000034778">
    <property type="component" value="Unassembled WGS sequence"/>
</dbReference>
<evidence type="ECO:0000256" key="1">
    <source>
        <dbReference type="ARBA" id="ARBA00009981"/>
    </source>
</evidence>
<proteinExistence type="inferred from homology"/>
<evidence type="ECO:0000313" key="3">
    <source>
        <dbReference type="Proteomes" id="UP000034778"/>
    </source>
</evidence>
<sequence>MLKTMSVFEARKNFSELINLTYYNNYEIVVEKMGKPMIKMIKITNPIKKTLSRSEIMDKYAGVWNVDISKEIVKSTKSFRKNFKIIN</sequence>
<dbReference type="EMBL" id="LBOW01000011">
    <property type="protein sequence ID" value="KKP44127.1"/>
    <property type="molecule type" value="Genomic_DNA"/>
</dbReference>
<dbReference type="InterPro" id="IPR036165">
    <property type="entry name" value="YefM-like_sf"/>
</dbReference>
<reference evidence="2 3" key="1">
    <citation type="journal article" date="2015" name="Nature">
        <title>rRNA introns, odd ribosomes, and small enigmatic genomes across a large radiation of phyla.</title>
        <authorList>
            <person name="Brown C.T."/>
            <person name="Hug L.A."/>
            <person name="Thomas B.C."/>
            <person name="Sharon I."/>
            <person name="Castelle C.J."/>
            <person name="Singh A."/>
            <person name="Wilkins M.J."/>
            <person name="Williams K.H."/>
            <person name="Banfield J.F."/>
        </authorList>
    </citation>
    <scope>NUCLEOTIDE SEQUENCE [LARGE SCALE GENOMIC DNA]</scope>
</reference>
<evidence type="ECO:0008006" key="4">
    <source>
        <dbReference type="Google" id="ProtNLM"/>
    </source>
</evidence>